<dbReference type="Pfam" id="PF07690">
    <property type="entry name" value="MFS_1"/>
    <property type="match status" value="1"/>
</dbReference>
<feature type="transmembrane region" description="Helical" evidence="5">
    <location>
        <begin position="269"/>
        <end position="290"/>
    </location>
</feature>
<feature type="transmembrane region" description="Helical" evidence="5">
    <location>
        <begin position="326"/>
        <end position="350"/>
    </location>
</feature>
<dbReference type="EMBL" id="CVRI01000074">
    <property type="protein sequence ID" value="CRL07878.1"/>
    <property type="molecule type" value="Genomic_DNA"/>
</dbReference>
<feature type="transmembrane region" description="Helical" evidence="5">
    <location>
        <begin position="195"/>
        <end position="219"/>
    </location>
</feature>
<dbReference type="PANTHER" id="PTHR11662">
    <property type="entry name" value="SOLUTE CARRIER FAMILY 17"/>
    <property type="match status" value="1"/>
</dbReference>
<dbReference type="InterPro" id="IPR036259">
    <property type="entry name" value="MFS_trans_sf"/>
</dbReference>
<dbReference type="Gene3D" id="1.20.1250.20">
    <property type="entry name" value="MFS general substrate transporter like domains"/>
    <property type="match status" value="2"/>
</dbReference>
<keyword evidence="3 5" id="KW-1133">Transmembrane helix</keyword>
<evidence type="ECO:0000313" key="8">
    <source>
        <dbReference type="Proteomes" id="UP000183832"/>
    </source>
</evidence>
<dbReference type="Proteomes" id="UP000183832">
    <property type="component" value="Unassembled WGS sequence"/>
</dbReference>
<protein>
    <submittedName>
        <fullName evidence="7">CLUMA_CG020970, isoform A</fullName>
    </submittedName>
</protein>
<comment type="subcellular location">
    <subcellularLocation>
        <location evidence="1">Membrane</location>
        <topology evidence="1">Multi-pass membrane protein</topology>
    </subcellularLocation>
</comment>
<evidence type="ECO:0000259" key="6">
    <source>
        <dbReference type="PROSITE" id="PS50850"/>
    </source>
</evidence>
<evidence type="ECO:0000256" key="2">
    <source>
        <dbReference type="ARBA" id="ARBA00022692"/>
    </source>
</evidence>
<feature type="transmembrane region" description="Helical" evidence="5">
    <location>
        <begin position="132"/>
        <end position="152"/>
    </location>
</feature>
<feature type="transmembrane region" description="Helical" evidence="5">
    <location>
        <begin position="239"/>
        <end position="257"/>
    </location>
</feature>
<dbReference type="GO" id="GO:0022857">
    <property type="term" value="F:transmembrane transporter activity"/>
    <property type="evidence" value="ECO:0007669"/>
    <property type="project" value="InterPro"/>
</dbReference>
<accession>A0A1J1J8S2</accession>
<proteinExistence type="predicted"/>
<gene>
    <name evidence="7" type="primary">similar to Sialin</name>
    <name evidence="7" type="ORF">CLUMA_CG020970</name>
</gene>
<keyword evidence="2 5" id="KW-0812">Transmembrane</keyword>
<name>A0A1J1J8S2_9DIPT</name>
<dbReference type="STRING" id="568069.A0A1J1J8S2"/>
<dbReference type="AlphaFoldDB" id="A0A1J1J8S2"/>
<dbReference type="InterPro" id="IPR011701">
    <property type="entry name" value="MFS"/>
</dbReference>
<keyword evidence="8" id="KW-1185">Reference proteome</keyword>
<dbReference type="SUPFAM" id="SSF103473">
    <property type="entry name" value="MFS general substrate transporter"/>
    <property type="match status" value="1"/>
</dbReference>
<feature type="transmembrane region" description="Helical" evidence="5">
    <location>
        <begin position="41"/>
        <end position="59"/>
    </location>
</feature>
<dbReference type="InterPro" id="IPR050382">
    <property type="entry name" value="MFS_Na/Anion_cotransporter"/>
</dbReference>
<feature type="domain" description="Major facilitator superfamily (MFS) profile" evidence="6">
    <location>
        <begin position="1"/>
        <end position="386"/>
    </location>
</feature>
<evidence type="ECO:0000313" key="7">
    <source>
        <dbReference type="EMBL" id="CRL07878.1"/>
    </source>
</evidence>
<sequence length="402" mass="44999">MAKTYQWTNYEQNLLLSAYFCGYVGPNLIAGVVAERFGGRFLIFTVFFLSSIITVLSPFTASRNINHLFCARFLLGICGGFFFSTCHNLISRWAPPEEKGIFVSSLLGSKLGTAVTWPLMGVIIENFGWQSAFYLTSVFSLACAAIWLKIVADSPDKHPSIASDEKEFIERSLSSLLTKNKKLLPMKKIFSSVPFYALLFLHFSDVWGIFFLLTSAPMFMNQALNYDIKNAGIASALPYIARLIFGFLFGALGDYFMKNGVRPTKLRKLFCVFSHIIPGLLLFGFCFVGQNPYVCIMLMTLSLGFNGASTMTSAQNPQDLAPNFAATIFGFVNFFATMSGFISPLVVSYFTQEKNTINEWRMVFILDGVLYITSAIIFILFGSAEVQRWNKQGNYHKELMSA</sequence>
<organism evidence="7 8">
    <name type="scientific">Clunio marinus</name>
    <dbReference type="NCBI Taxonomy" id="568069"/>
    <lineage>
        <taxon>Eukaryota</taxon>
        <taxon>Metazoa</taxon>
        <taxon>Ecdysozoa</taxon>
        <taxon>Arthropoda</taxon>
        <taxon>Hexapoda</taxon>
        <taxon>Insecta</taxon>
        <taxon>Pterygota</taxon>
        <taxon>Neoptera</taxon>
        <taxon>Endopterygota</taxon>
        <taxon>Diptera</taxon>
        <taxon>Nematocera</taxon>
        <taxon>Chironomoidea</taxon>
        <taxon>Chironomidae</taxon>
        <taxon>Clunio</taxon>
    </lineage>
</organism>
<evidence type="ECO:0000256" key="1">
    <source>
        <dbReference type="ARBA" id="ARBA00004141"/>
    </source>
</evidence>
<evidence type="ECO:0000256" key="5">
    <source>
        <dbReference type="SAM" id="Phobius"/>
    </source>
</evidence>
<evidence type="ECO:0000256" key="3">
    <source>
        <dbReference type="ARBA" id="ARBA00022989"/>
    </source>
</evidence>
<keyword evidence="4 5" id="KW-0472">Membrane</keyword>
<dbReference type="PROSITE" id="PS50850">
    <property type="entry name" value="MFS"/>
    <property type="match status" value="1"/>
</dbReference>
<dbReference type="InterPro" id="IPR020846">
    <property type="entry name" value="MFS_dom"/>
</dbReference>
<dbReference type="OrthoDB" id="2985014at2759"/>
<evidence type="ECO:0000256" key="4">
    <source>
        <dbReference type="ARBA" id="ARBA00023136"/>
    </source>
</evidence>
<dbReference type="PANTHER" id="PTHR11662:SF336">
    <property type="entry name" value="LP19554P"/>
    <property type="match status" value="1"/>
</dbReference>
<reference evidence="7 8" key="1">
    <citation type="submission" date="2015-04" db="EMBL/GenBank/DDBJ databases">
        <authorList>
            <person name="Syromyatnikov M.Y."/>
            <person name="Popov V.N."/>
        </authorList>
    </citation>
    <scope>NUCLEOTIDE SEQUENCE [LARGE SCALE GENOMIC DNA]</scope>
</reference>
<dbReference type="GO" id="GO:0016020">
    <property type="term" value="C:membrane"/>
    <property type="evidence" value="ECO:0007669"/>
    <property type="project" value="UniProtKB-SubCell"/>
</dbReference>
<dbReference type="FunFam" id="1.20.1250.20:FF:000532">
    <property type="entry name" value="SLC (SoLute Carrier) homolog"/>
    <property type="match status" value="1"/>
</dbReference>
<feature type="transmembrane region" description="Helical" evidence="5">
    <location>
        <begin position="14"/>
        <end position="34"/>
    </location>
</feature>
<dbReference type="GO" id="GO:0006820">
    <property type="term" value="P:monoatomic anion transport"/>
    <property type="evidence" value="ECO:0007669"/>
    <property type="project" value="TreeGrafter"/>
</dbReference>
<feature type="transmembrane region" description="Helical" evidence="5">
    <location>
        <begin position="65"/>
        <end position="89"/>
    </location>
</feature>
<feature type="transmembrane region" description="Helical" evidence="5">
    <location>
        <begin position="101"/>
        <end position="120"/>
    </location>
</feature>
<feature type="transmembrane region" description="Helical" evidence="5">
    <location>
        <begin position="362"/>
        <end position="381"/>
    </location>
</feature>